<evidence type="ECO:0000313" key="2">
    <source>
        <dbReference type="EMBL" id="CZE48415.1"/>
    </source>
</evidence>
<accession>A0A128EHQ3</accession>
<dbReference type="SUPFAM" id="SSF54523">
    <property type="entry name" value="Pili subunits"/>
    <property type="match status" value="1"/>
</dbReference>
<name>A0A128EHQ3_9BACT</name>
<dbReference type="AlphaFoldDB" id="A0A128EHQ3"/>
<keyword evidence="1" id="KW-1133">Transmembrane helix</keyword>
<keyword evidence="2" id="KW-0436">Ligase</keyword>
<keyword evidence="1" id="KW-0472">Membrane</keyword>
<sequence length="216" mass="23371">MKTVIYKAFTLMELVLVIVVVGILSALVIPRLERNAILEASNQIVSHIRYTQHLAMMDNKFNANDATWFKSRWTIAFNNGNSWRYDVFQDKNHDGAVSDIGEVAKDPQNPNRVLSSGFTGAADSVLSKKMNLGNKFGVTGVVFGGSCAGTTGISFDEKGRPMLQVSTAGGATNPVDRMITGNDDCTIAINNDDGKRAVITIRPETGYVSAVNPTNP</sequence>
<dbReference type="Gene3D" id="3.30.700.10">
    <property type="entry name" value="Glycoprotein, Type 4 Pilin"/>
    <property type="match status" value="1"/>
</dbReference>
<keyword evidence="3" id="KW-1185">Reference proteome</keyword>
<evidence type="ECO:0000313" key="3">
    <source>
        <dbReference type="Proteomes" id="UP000069632"/>
    </source>
</evidence>
<dbReference type="OrthoDB" id="5363195at2"/>
<dbReference type="RefSeq" id="WP_075540363.1">
    <property type="nucleotide sequence ID" value="NZ_CP053844.1"/>
</dbReference>
<dbReference type="GO" id="GO:0004088">
    <property type="term" value="F:carbamoyl-phosphate synthase (glutamine-hydrolyzing) activity"/>
    <property type="evidence" value="ECO:0007669"/>
    <property type="project" value="UniProtKB-EC"/>
</dbReference>
<evidence type="ECO:0000256" key="1">
    <source>
        <dbReference type="SAM" id="Phobius"/>
    </source>
</evidence>
<organism evidence="2 3">
    <name type="scientific">Campylobacter geochelonis</name>
    <dbReference type="NCBI Taxonomy" id="1780362"/>
    <lineage>
        <taxon>Bacteria</taxon>
        <taxon>Pseudomonadati</taxon>
        <taxon>Campylobacterota</taxon>
        <taxon>Epsilonproteobacteria</taxon>
        <taxon>Campylobacterales</taxon>
        <taxon>Campylobacteraceae</taxon>
        <taxon>Campylobacter</taxon>
    </lineage>
</organism>
<dbReference type="NCBIfam" id="TIGR02532">
    <property type="entry name" value="IV_pilin_GFxxxE"/>
    <property type="match status" value="1"/>
</dbReference>
<feature type="transmembrane region" description="Helical" evidence="1">
    <location>
        <begin position="6"/>
        <end position="29"/>
    </location>
</feature>
<reference evidence="2 3" key="1">
    <citation type="submission" date="2016-02" db="EMBL/GenBank/DDBJ databases">
        <authorList>
            <consortium name="Pathogen Informatics"/>
        </authorList>
    </citation>
    <scope>NUCLEOTIDE SEQUENCE [LARGE SCALE GENOMIC DNA]</scope>
    <source>
        <strain evidence="2 3">RC20</strain>
    </source>
</reference>
<dbReference type="InterPro" id="IPR045584">
    <property type="entry name" value="Pilin-like"/>
</dbReference>
<protein>
    <submittedName>
        <fullName evidence="2">Carbamoyl-phosphate synthase large subunit</fullName>
        <ecNumber evidence="2">6.3.5.5</ecNumber>
    </submittedName>
</protein>
<proteinExistence type="predicted"/>
<gene>
    <name evidence="2" type="ORF">ERS672216_01406</name>
</gene>
<dbReference type="InterPro" id="IPR012902">
    <property type="entry name" value="N_methyl_site"/>
</dbReference>
<dbReference type="EMBL" id="FIZP01000007">
    <property type="protein sequence ID" value="CZE48415.1"/>
    <property type="molecule type" value="Genomic_DNA"/>
</dbReference>
<keyword evidence="1" id="KW-0812">Transmembrane</keyword>
<dbReference type="Proteomes" id="UP000069632">
    <property type="component" value="Unassembled WGS sequence"/>
</dbReference>
<dbReference type="EC" id="6.3.5.5" evidence="2"/>